<gene>
    <name evidence="6" type="ORF">RGE70_01270</name>
</gene>
<evidence type="ECO:0000256" key="4">
    <source>
        <dbReference type="PROSITE-ProRule" id="PRU00335"/>
    </source>
</evidence>
<sequence>MSRNQQKKETFDLVLDTAARLTTQQGVLSISIPAIAKEAGCSVATIYRHFPTKEDIALGLWNRFLIRYYILPKIEIQSRNLPFECEVYACYLCGIYKSLSSPDRSGVQFLPAMPTFFENGCHNLVLQSRHLLDTVAKLMITPLTQKAVQNDSNQASSSIALLNISTLALERGLCLQLSNPLTRQKLQPLTFDNIFTIFQTHLVSLKLESCSADTVYQLLKDVDANINDDEVKDFFWQSYDSLFLENNLPAEHLSSKAKQLHSLSRL</sequence>
<dbReference type="EMBL" id="CP136522">
    <property type="protein sequence ID" value="WOT05486.1"/>
    <property type="molecule type" value="Genomic_DNA"/>
</dbReference>
<dbReference type="SUPFAM" id="SSF46689">
    <property type="entry name" value="Homeodomain-like"/>
    <property type="match status" value="1"/>
</dbReference>
<dbReference type="Proteomes" id="UP001529491">
    <property type="component" value="Chromosome"/>
</dbReference>
<dbReference type="InterPro" id="IPR001647">
    <property type="entry name" value="HTH_TetR"/>
</dbReference>
<dbReference type="PANTHER" id="PTHR30055:SF234">
    <property type="entry name" value="HTH-TYPE TRANSCRIPTIONAL REGULATOR BETI"/>
    <property type="match status" value="1"/>
</dbReference>
<keyword evidence="3" id="KW-0804">Transcription</keyword>
<evidence type="ECO:0000256" key="1">
    <source>
        <dbReference type="ARBA" id="ARBA00023015"/>
    </source>
</evidence>
<keyword evidence="7" id="KW-1185">Reference proteome</keyword>
<evidence type="ECO:0000313" key="7">
    <source>
        <dbReference type="Proteomes" id="UP001529491"/>
    </source>
</evidence>
<feature type="domain" description="HTH tetR-type" evidence="5">
    <location>
        <begin position="8"/>
        <end position="68"/>
    </location>
</feature>
<accession>A0ABZ0K131</accession>
<evidence type="ECO:0000313" key="6">
    <source>
        <dbReference type="EMBL" id="WOT05486.1"/>
    </source>
</evidence>
<dbReference type="Gene3D" id="1.10.357.10">
    <property type="entry name" value="Tetracycline Repressor, domain 2"/>
    <property type="match status" value="1"/>
</dbReference>
<proteinExistence type="predicted"/>
<dbReference type="PANTHER" id="PTHR30055">
    <property type="entry name" value="HTH-TYPE TRANSCRIPTIONAL REGULATOR RUTR"/>
    <property type="match status" value="1"/>
</dbReference>
<evidence type="ECO:0000256" key="2">
    <source>
        <dbReference type="ARBA" id="ARBA00023125"/>
    </source>
</evidence>
<organism evidence="6 7">
    <name type="scientific">Shewanella youngdeokensis</name>
    <dbReference type="NCBI Taxonomy" id="2999068"/>
    <lineage>
        <taxon>Bacteria</taxon>
        <taxon>Pseudomonadati</taxon>
        <taxon>Pseudomonadota</taxon>
        <taxon>Gammaproteobacteria</taxon>
        <taxon>Alteromonadales</taxon>
        <taxon>Shewanellaceae</taxon>
        <taxon>Shewanella</taxon>
    </lineage>
</organism>
<dbReference type="InterPro" id="IPR050109">
    <property type="entry name" value="HTH-type_TetR-like_transc_reg"/>
</dbReference>
<keyword evidence="1" id="KW-0805">Transcription regulation</keyword>
<protein>
    <submittedName>
        <fullName evidence="6">TetR/AcrR family transcriptional regulator</fullName>
    </submittedName>
</protein>
<dbReference type="PROSITE" id="PS50977">
    <property type="entry name" value="HTH_TETR_2"/>
    <property type="match status" value="1"/>
</dbReference>
<evidence type="ECO:0000256" key="3">
    <source>
        <dbReference type="ARBA" id="ARBA00023163"/>
    </source>
</evidence>
<name>A0ABZ0K131_9GAMM</name>
<feature type="DNA-binding region" description="H-T-H motif" evidence="4">
    <location>
        <begin position="31"/>
        <end position="50"/>
    </location>
</feature>
<dbReference type="InterPro" id="IPR009057">
    <property type="entry name" value="Homeodomain-like_sf"/>
</dbReference>
<dbReference type="RefSeq" id="WP_310469744.1">
    <property type="nucleotide sequence ID" value="NZ_CP136522.1"/>
</dbReference>
<keyword evidence="2 4" id="KW-0238">DNA-binding</keyword>
<dbReference type="PRINTS" id="PR00455">
    <property type="entry name" value="HTHTETR"/>
</dbReference>
<reference evidence="6 7" key="1">
    <citation type="submission" date="2023-10" db="EMBL/GenBank/DDBJ databases">
        <title>Complete genome sequence of Shewanella sp. DAU334.</title>
        <authorList>
            <person name="Lee Y.-S."/>
            <person name="Jeong H.-R."/>
            <person name="Hwang E.-J."/>
            <person name="Choi Y.-L."/>
            <person name="Kim G.-D."/>
        </authorList>
    </citation>
    <scope>NUCLEOTIDE SEQUENCE [LARGE SCALE GENOMIC DNA]</scope>
    <source>
        <strain evidence="6 7">DAU334</strain>
    </source>
</reference>
<evidence type="ECO:0000259" key="5">
    <source>
        <dbReference type="PROSITE" id="PS50977"/>
    </source>
</evidence>
<dbReference type="Pfam" id="PF00440">
    <property type="entry name" value="TetR_N"/>
    <property type="match status" value="1"/>
</dbReference>